<dbReference type="RefSeq" id="WP_148075156.1">
    <property type="nucleotide sequence ID" value="NZ_CP042913.1"/>
</dbReference>
<dbReference type="GO" id="GO:0003677">
    <property type="term" value="F:DNA binding"/>
    <property type="evidence" value="ECO:0007669"/>
    <property type="project" value="UniProtKB-KW"/>
</dbReference>
<keyword evidence="11 15" id="KW-0456">Lyase</keyword>
<dbReference type="Proteomes" id="UP000323917">
    <property type="component" value="Chromosome"/>
</dbReference>
<evidence type="ECO:0000256" key="10">
    <source>
        <dbReference type="ARBA" id="ARBA00023204"/>
    </source>
</evidence>
<keyword evidence="16" id="KW-1185">Reference proteome</keyword>
<organism evidence="15 16">
    <name type="scientific">Bythopirellula goksoeyrii</name>
    <dbReference type="NCBI Taxonomy" id="1400387"/>
    <lineage>
        <taxon>Bacteria</taxon>
        <taxon>Pseudomonadati</taxon>
        <taxon>Planctomycetota</taxon>
        <taxon>Planctomycetia</taxon>
        <taxon>Pirellulales</taxon>
        <taxon>Lacipirellulaceae</taxon>
        <taxon>Bythopirellula</taxon>
    </lineage>
</organism>
<evidence type="ECO:0000256" key="1">
    <source>
        <dbReference type="ARBA" id="ARBA00001932"/>
    </source>
</evidence>
<dbReference type="FunFam" id="1.10.579.10:FF:000002">
    <property type="entry name" value="Deoxyribodipyrimidine photolyase"/>
    <property type="match status" value="1"/>
</dbReference>
<accession>A0A5B9QGS8</accession>
<evidence type="ECO:0000256" key="5">
    <source>
        <dbReference type="ARBA" id="ARBA00014046"/>
    </source>
</evidence>
<gene>
    <name evidence="15" type="ORF">Pr1d_41920</name>
</gene>
<keyword evidence="6" id="KW-0285">Flavoprotein</keyword>
<keyword evidence="9" id="KW-0238">DNA-binding</keyword>
<dbReference type="SUPFAM" id="SSF48173">
    <property type="entry name" value="Cryptochrome/photolyase FAD-binding domain"/>
    <property type="match status" value="1"/>
</dbReference>
<evidence type="ECO:0000256" key="13">
    <source>
        <dbReference type="ARBA" id="ARBA00033999"/>
    </source>
</evidence>
<evidence type="ECO:0000256" key="11">
    <source>
        <dbReference type="ARBA" id="ARBA00023239"/>
    </source>
</evidence>
<dbReference type="InterPro" id="IPR036134">
    <property type="entry name" value="Crypto/Photolyase_FAD-like_sf"/>
</dbReference>
<dbReference type="PROSITE" id="PS51645">
    <property type="entry name" value="PHR_CRY_ALPHA_BETA"/>
    <property type="match status" value="1"/>
</dbReference>
<keyword evidence="7" id="KW-0227">DNA damage</keyword>
<evidence type="ECO:0000256" key="8">
    <source>
        <dbReference type="ARBA" id="ARBA00022827"/>
    </source>
</evidence>
<dbReference type="GO" id="GO:0000719">
    <property type="term" value="P:photoreactive repair"/>
    <property type="evidence" value="ECO:0007669"/>
    <property type="project" value="TreeGrafter"/>
</dbReference>
<evidence type="ECO:0000256" key="7">
    <source>
        <dbReference type="ARBA" id="ARBA00022763"/>
    </source>
</evidence>
<sequence>MHSKISPLRIRTANDNAIQPQGQFVLYWMIANRRTRWNFSLQRAVEWAQDLDKPLVILEALRCDYRWASDRLHRFVIQGMIDNAAALRKDPVSYLPYLERQPGDGSGFLARLAREACVVVADDFPCFFLPRMISVASKQIPCRFELVDSNGLLPMRATDKVFLRAYDFRRYLQKELKPHLFELPAADPLTKVRLPKLETMPSEITKRWPTEDEEILRELVNNLDEFPIDHSVGPALFDGGQQAATHQLNEFLNKRLVHYADSRNQPQQEVASGLSPYLHFGHISAHEVFAATMNHEKWTPDKLAAKATGSSTGWWGVSETAESFLDELITWRELGYNMCSKRDDYARYSSLPDWAQATLAEHADDPREHVYSLDEFESAHTHDELWNAAQRQLVREGRMHNYLRMLWGKKILEWSPTPQDALAVMIELNNKYAVDGRNPNSYSGIFWVLGRYDRAWGPERPIFGKIRYMSSENTARKVKVKEYIKKYGPNGQQDLF</sequence>
<dbReference type="InterPro" id="IPR036155">
    <property type="entry name" value="Crypto/Photolyase_N_sf"/>
</dbReference>
<dbReference type="InterPro" id="IPR052219">
    <property type="entry name" value="Photolyase_Class-2"/>
</dbReference>
<keyword evidence="8" id="KW-0274">FAD</keyword>
<dbReference type="KEGG" id="bgok:Pr1d_41920"/>
<evidence type="ECO:0000256" key="4">
    <source>
        <dbReference type="ARBA" id="ARBA00013149"/>
    </source>
</evidence>
<evidence type="ECO:0000313" key="15">
    <source>
        <dbReference type="EMBL" id="QEG36855.1"/>
    </source>
</evidence>
<comment type="catalytic activity">
    <reaction evidence="13">
        <text>cyclobutadipyrimidine (in DNA) = 2 pyrimidine residues (in DNA).</text>
        <dbReference type="EC" id="4.1.99.3"/>
    </reaction>
</comment>
<evidence type="ECO:0000256" key="6">
    <source>
        <dbReference type="ARBA" id="ARBA00022630"/>
    </source>
</evidence>
<dbReference type="EMBL" id="CP042913">
    <property type="protein sequence ID" value="QEG36855.1"/>
    <property type="molecule type" value="Genomic_DNA"/>
</dbReference>
<dbReference type="Gene3D" id="1.25.40.80">
    <property type="match status" value="1"/>
</dbReference>
<name>A0A5B9QGS8_9BACT</name>
<protein>
    <recommendedName>
        <fullName evidence="5">Deoxyribodipyrimidine photo-lyase</fullName>
        <ecNumber evidence="4">4.1.99.3</ecNumber>
    </recommendedName>
    <alternativeName>
        <fullName evidence="12">DNA photolyase</fullName>
    </alternativeName>
</protein>
<proteinExistence type="inferred from homology"/>
<dbReference type="Gene3D" id="3.40.50.620">
    <property type="entry name" value="HUPs"/>
    <property type="match status" value="1"/>
</dbReference>
<evidence type="ECO:0000313" key="16">
    <source>
        <dbReference type="Proteomes" id="UP000323917"/>
    </source>
</evidence>
<reference evidence="15 16" key="1">
    <citation type="submission" date="2019-08" db="EMBL/GenBank/DDBJ databases">
        <title>Deep-cultivation of Planctomycetes and their phenomic and genomic characterization uncovers novel biology.</title>
        <authorList>
            <person name="Wiegand S."/>
            <person name="Jogler M."/>
            <person name="Boedeker C."/>
            <person name="Pinto D."/>
            <person name="Vollmers J."/>
            <person name="Rivas-Marin E."/>
            <person name="Kohn T."/>
            <person name="Peeters S.H."/>
            <person name="Heuer A."/>
            <person name="Rast P."/>
            <person name="Oberbeckmann S."/>
            <person name="Bunk B."/>
            <person name="Jeske O."/>
            <person name="Meyerdierks A."/>
            <person name="Storesund J.E."/>
            <person name="Kallscheuer N."/>
            <person name="Luecker S."/>
            <person name="Lage O.M."/>
            <person name="Pohl T."/>
            <person name="Merkel B.J."/>
            <person name="Hornburger P."/>
            <person name="Mueller R.-W."/>
            <person name="Bruemmer F."/>
            <person name="Labrenz M."/>
            <person name="Spormann A.M."/>
            <person name="Op den Camp H."/>
            <person name="Overmann J."/>
            <person name="Amann R."/>
            <person name="Jetten M.S.M."/>
            <person name="Mascher T."/>
            <person name="Medema M.H."/>
            <person name="Devos D.P."/>
            <person name="Kaster A.-K."/>
            <person name="Ovreas L."/>
            <person name="Rohde M."/>
            <person name="Galperin M.Y."/>
            <person name="Jogler C."/>
        </authorList>
    </citation>
    <scope>NUCLEOTIDE SEQUENCE [LARGE SCALE GENOMIC DNA]</scope>
    <source>
        <strain evidence="15 16">Pr1d</strain>
    </source>
</reference>
<dbReference type="Gene3D" id="1.10.579.10">
    <property type="entry name" value="DNA Cyclobutane Dipyrimidine Photolyase, subunit A, domain 3"/>
    <property type="match status" value="1"/>
</dbReference>
<evidence type="ECO:0000256" key="3">
    <source>
        <dbReference type="ARBA" id="ARBA00006409"/>
    </source>
</evidence>
<evidence type="ECO:0000256" key="9">
    <source>
        <dbReference type="ARBA" id="ARBA00023125"/>
    </source>
</evidence>
<keyword evidence="10" id="KW-0234">DNA repair</keyword>
<dbReference type="GO" id="GO:0003904">
    <property type="term" value="F:deoxyribodipyrimidine photo-lyase activity"/>
    <property type="evidence" value="ECO:0007669"/>
    <property type="project" value="UniProtKB-EC"/>
</dbReference>
<dbReference type="SUPFAM" id="SSF52425">
    <property type="entry name" value="Cryptochrome/photolyase, N-terminal domain"/>
    <property type="match status" value="1"/>
</dbReference>
<dbReference type="PANTHER" id="PTHR10211:SF0">
    <property type="entry name" value="DEOXYRIBODIPYRIMIDINE PHOTO-LYASE"/>
    <property type="match status" value="1"/>
</dbReference>
<evidence type="ECO:0000256" key="12">
    <source>
        <dbReference type="ARBA" id="ARBA00031671"/>
    </source>
</evidence>
<dbReference type="InterPro" id="IPR006050">
    <property type="entry name" value="DNA_photolyase_N"/>
</dbReference>
<dbReference type="InterPro" id="IPR014729">
    <property type="entry name" value="Rossmann-like_a/b/a_fold"/>
</dbReference>
<comment type="similarity">
    <text evidence="3">Belongs to the DNA photolyase class-2 family.</text>
</comment>
<dbReference type="PANTHER" id="PTHR10211">
    <property type="entry name" value="DEOXYRIBODIPYRIMIDINE PHOTOLYASE"/>
    <property type="match status" value="1"/>
</dbReference>
<evidence type="ECO:0000256" key="2">
    <source>
        <dbReference type="ARBA" id="ARBA00001974"/>
    </source>
</evidence>
<dbReference type="AlphaFoldDB" id="A0A5B9QGS8"/>
<dbReference type="EC" id="4.1.99.3" evidence="4"/>
<comment type="cofactor">
    <cofactor evidence="1">
        <name>(6R)-5,10-methylene-5,6,7,8-tetrahydrofolate</name>
        <dbReference type="ChEBI" id="CHEBI:15636"/>
    </cofactor>
</comment>
<feature type="domain" description="Photolyase/cryptochrome alpha/beta" evidence="14">
    <location>
        <begin position="23"/>
        <end position="155"/>
    </location>
</feature>
<evidence type="ECO:0000259" key="14">
    <source>
        <dbReference type="PROSITE" id="PS51645"/>
    </source>
</evidence>
<comment type="cofactor">
    <cofactor evidence="2">
        <name>FAD</name>
        <dbReference type="ChEBI" id="CHEBI:57692"/>
    </cofactor>
</comment>
<dbReference type="OrthoDB" id="9772484at2"/>